<comment type="function">
    <text evidence="12">Catalyzes the acylation of glycosyl-4,4'-diaponeurosporenoate, i.e. the esterification of glucose at the C6'' position with the carboxyl group of the C(15) fatty acid 12-methyltetradecanoic acid, to yield staphyloxanthin. This is the last step in the biosynthesis of this orange pigment, present in most staphylococci strains.</text>
</comment>
<keyword evidence="3" id="KW-0808">Transferase</keyword>
<keyword evidence="2" id="KW-1003">Cell membrane</keyword>
<comment type="pathway">
    <text evidence="9">Carotenoid biosynthesis; staphyloxanthin biosynthesis; staphyloxanthin from farnesyl diphosphate: step 5/5.</text>
</comment>
<dbReference type="RefSeq" id="WP_048641900.1">
    <property type="nucleotide sequence ID" value="NZ_CP012040.1"/>
</dbReference>
<dbReference type="PATRIC" id="fig|320787.5.peg.2378"/>
<keyword evidence="8" id="KW-0012">Acyltransferase</keyword>
<evidence type="ECO:0000256" key="7">
    <source>
        <dbReference type="ARBA" id="ARBA00023136"/>
    </source>
</evidence>
<evidence type="ECO:0000313" key="14">
    <source>
        <dbReference type="EMBL" id="AKP51582.1"/>
    </source>
</evidence>
<feature type="transmembrane region" description="Helical" evidence="13">
    <location>
        <begin position="117"/>
        <end position="135"/>
    </location>
</feature>
<comment type="similarity">
    <text evidence="10">Belongs to the acyltransferase CrtO family.</text>
</comment>
<evidence type="ECO:0000256" key="8">
    <source>
        <dbReference type="ARBA" id="ARBA00023315"/>
    </source>
</evidence>
<evidence type="ECO:0000256" key="5">
    <source>
        <dbReference type="ARBA" id="ARBA00022729"/>
    </source>
</evidence>
<organism evidence="14 15">
    <name type="scientific">Cyclobacterium amurskyense</name>
    <dbReference type="NCBI Taxonomy" id="320787"/>
    <lineage>
        <taxon>Bacteria</taxon>
        <taxon>Pseudomonadati</taxon>
        <taxon>Bacteroidota</taxon>
        <taxon>Cytophagia</taxon>
        <taxon>Cytophagales</taxon>
        <taxon>Cyclobacteriaceae</taxon>
        <taxon>Cyclobacterium</taxon>
    </lineage>
</organism>
<dbReference type="OrthoDB" id="883215at2"/>
<dbReference type="GO" id="GO:0005886">
    <property type="term" value="C:plasma membrane"/>
    <property type="evidence" value="ECO:0007669"/>
    <property type="project" value="UniProtKB-SubCell"/>
</dbReference>
<dbReference type="EMBL" id="CP012040">
    <property type="protein sequence ID" value="AKP51582.1"/>
    <property type="molecule type" value="Genomic_DNA"/>
</dbReference>
<keyword evidence="7 13" id="KW-0472">Membrane</keyword>
<evidence type="ECO:0000256" key="11">
    <source>
        <dbReference type="ARBA" id="ARBA00023667"/>
    </source>
</evidence>
<dbReference type="AlphaFoldDB" id="A0A0H4PTD1"/>
<keyword evidence="6 13" id="KW-1133">Transmembrane helix</keyword>
<dbReference type="KEGG" id="camu:CA2015_2161"/>
<keyword evidence="4 13" id="KW-0812">Transmembrane</keyword>
<dbReference type="UniPathway" id="UPA00029">
    <property type="reaction ID" value="UER00560"/>
</dbReference>
<evidence type="ECO:0000256" key="13">
    <source>
        <dbReference type="SAM" id="Phobius"/>
    </source>
</evidence>
<dbReference type="GO" id="GO:0016746">
    <property type="term" value="F:acyltransferase activity"/>
    <property type="evidence" value="ECO:0007669"/>
    <property type="project" value="UniProtKB-KW"/>
</dbReference>
<gene>
    <name evidence="14" type="ORF">CA2015_2161</name>
</gene>
<evidence type="ECO:0000256" key="1">
    <source>
        <dbReference type="ARBA" id="ARBA00004162"/>
    </source>
</evidence>
<sequence>MQYLSFSISITIISWIIGMILHALIKSQPYYTDLSNLNFIKSKRLNKAIGLGVFKWIVKNTFFKYFNQKIKLERRIQVDELYELRKEMSISDISHLLGFTVVTLFAFVKFIYGNYSFGLVMMAVNIVLNLYPSLLQQENKRRIDKLIRIYS</sequence>
<dbReference type="InterPro" id="IPR044021">
    <property type="entry name" value="CrtO"/>
</dbReference>
<dbReference type="Pfam" id="PF18927">
    <property type="entry name" value="CrtO"/>
    <property type="match status" value="1"/>
</dbReference>
<protein>
    <recommendedName>
        <fullName evidence="11">Glycosyl-4,4'-diaponeurosporenoate acyltransferase</fullName>
    </recommendedName>
</protein>
<accession>A0A0H4PTD1</accession>
<evidence type="ECO:0000256" key="2">
    <source>
        <dbReference type="ARBA" id="ARBA00022475"/>
    </source>
</evidence>
<evidence type="ECO:0000256" key="10">
    <source>
        <dbReference type="ARBA" id="ARBA00023603"/>
    </source>
</evidence>
<evidence type="ECO:0000256" key="9">
    <source>
        <dbReference type="ARBA" id="ARBA00023588"/>
    </source>
</evidence>
<evidence type="ECO:0000256" key="12">
    <source>
        <dbReference type="ARBA" id="ARBA00025324"/>
    </source>
</evidence>
<evidence type="ECO:0000313" key="15">
    <source>
        <dbReference type="Proteomes" id="UP000036520"/>
    </source>
</evidence>
<keyword evidence="15" id="KW-1185">Reference proteome</keyword>
<evidence type="ECO:0000256" key="6">
    <source>
        <dbReference type="ARBA" id="ARBA00022989"/>
    </source>
</evidence>
<evidence type="ECO:0000256" key="3">
    <source>
        <dbReference type="ARBA" id="ARBA00022679"/>
    </source>
</evidence>
<name>A0A0H4PTD1_9BACT</name>
<comment type="subcellular location">
    <subcellularLocation>
        <location evidence="1">Cell membrane</location>
        <topology evidence="1">Single-pass membrane protein</topology>
    </subcellularLocation>
</comment>
<proteinExistence type="inferred from homology"/>
<keyword evidence="5" id="KW-0732">Signal</keyword>
<reference evidence="14 15" key="1">
    <citation type="submission" date="2015-07" db="EMBL/GenBank/DDBJ databases">
        <authorList>
            <person name="Kim K.M."/>
        </authorList>
    </citation>
    <scope>NUCLEOTIDE SEQUENCE [LARGE SCALE GENOMIC DNA]</scope>
    <source>
        <strain evidence="14 15">KCTC 12363</strain>
    </source>
</reference>
<dbReference type="Proteomes" id="UP000036520">
    <property type="component" value="Chromosome"/>
</dbReference>
<feature type="transmembrane region" description="Helical" evidence="13">
    <location>
        <begin position="6"/>
        <end position="25"/>
    </location>
</feature>
<evidence type="ECO:0000256" key="4">
    <source>
        <dbReference type="ARBA" id="ARBA00022692"/>
    </source>
</evidence>